<dbReference type="RefSeq" id="WP_126989708.1">
    <property type="nucleotide sequence ID" value="NZ_JTFC01000012.1"/>
</dbReference>
<dbReference type="OrthoDB" id="9793389at2"/>
<gene>
    <name evidence="2" type="ORF">QI30_04215</name>
</gene>
<protein>
    <recommendedName>
        <fullName evidence="1">N-acetyltransferase domain-containing protein</fullName>
    </recommendedName>
</protein>
<dbReference type="PROSITE" id="PS51729">
    <property type="entry name" value="GNAT_YJDJ"/>
    <property type="match status" value="1"/>
</dbReference>
<dbReference type="AlphaFoldDB" id="A0A433RWW1"/>
<dbReference type="InterPro" id="IPR016181">
    <property type="entry name" value="Acyl_CoA_acyltransferase"/>
</dbReference>
<feature type="domain" description="N-acetyltransferase" evidence="1">
    <location>
        <begin position="2"/>
        <end position="90"/>
    </location>
</feature>
<dbReference type="Gene3D" id="3.40.630.30">
    <property type="match status" value="1"/>
</dbReference>
<organism evidence="2 3">
    <name type="scientific">Candidatus Kurthia intestinigallinarum</name>
    <dbReference type="NCBI Taxonomy" id="1562256"/>
    <lineage>
        <taxon>Bacteria</taxon>
        <taxon>Bacillati</taxon>
        <taxon>Bacillota</taxon>
        <taxon>Bacilli</taxon>
        <taxon>Bacillales</taxon>
        <taxon>Caryophanaceae</taxon>
        <taxon>Kurthia</taxon>
    </lineage>
</organism>
<comment type="caution">
    <text evidence="2">The sequence shown here is derived from an EMBL/GenBank/DDBJ whole genome shotgun (WGS) entry which is preliminary data.</text>
</comment>
<dbReference type="EMBL" id="JTFC01000012">
    <property type="protein sequence ID" value="RUS57767.1"/>
    <property type="molecule type" value="Genomic_DNA"/>
</dbReference>
<evidence type="ECO:0000313" key="2">
    <source>
        <dbReference type="EMBL" id="RUS57767.1"/>
    </source>
</evidence>
<dbReference type="PANTHER" id="PTHR31435">
    <property type="entry name" value="PROTEIN NATD1"/>
    <property type="match status" value="1"/>
</dbReference>
<dbReference type="SUPFAM" id="SSF55729">
    <property type="entry name" value="Acyl-CoA N-acyltransferases (Nat)"/>
    <property type="match status" value="1"/>
</dbReference>
<dbReference type="Pfam" id="PF14542">
    <property type="entry name" value="Acetyltransf_CG"/>
    <property type="match status" value="1"/>
</dbReference>
<evidence type="ECO:0000313" key="3">
    <source>
        <dbReference type="Proteomes" id="UP000288623"/>
    </source>
</evidence>
<dbReference type="PANTHER" id="PTHR31435:SF10">
    <property type="entry name" value="BSR4717 PROTEIN"/>
    <property type="match status" value="1"/>
</dbReference>
<dbReference type="Proteomes" id="UP000288623">
    <property type="component" value="Unassembled WGS sequence"/>
</dbReference>
<proteinExistence type="predicted"/>
<sequence length="93" mass="10604">MVAFNEQGRFYVGEENNKLAEIDFTRPAGKDYYVILHTGVRKELSGQGVAQQLVDKVVDKACHDGLKIVPVCPYAKKSFMENEQYADVWYKKS</sequence>
<reference evidence="2 3" key="1">
    <citation type="submission" date="2014-11" db="EMBL/GenBank/DDBJ databases">
        <title>Genome sequence and analysis of novel Kurthia sp.</title>
        <authorList>
            <person name="Lawson J.N."/>
            <person name="Gonzalez J.E."/>
            <person name="Rinauldi L."/>
            <person name="Xuan Z."/>
            <person name="Firman A."/>
            <person name="Shaddox L."/>
            <person name="Trudeau A."/>
            <person name="Shah S."/>
            <person name="Reiman D."/>
        </authorList>
    </citation>
    <scope>NUCLEOTIDE SEQUENCE [LARGE SCALE GENOMIC DNA]</scope>
    <source>
        <strain evidence="2 3">3B1D</strain>
    </source>
</reference>
<dbReference type="InterPro" id="IPR031165">
    <property type="entry name" value="GNAT_YJDJ"/>
</dbReference>
<dbReference type="InterPro" id="IPR045057">
    <property type="entry name" value="Gcn5-rel_NAT"/>
</dbReference>
<accession>A0A433RWW1</accession>
<evidence type="ECO:0000259" key="1">
    <source>
        <dbReference type="PROSITE" id="PS51729"/>
    </source>
</evidence>
<keyword evidence="3" id="KW-1185">Reference proteome</keyword>
<name>A0A433RWW1_9BACL</name>